<keyword evidence="2" id="KW-1185">Reference proteome</keyword>
<name>A0ACB7XD81_9ERIC</name>
<evidence type="ECO:0000313" key="2">
    <source>
        <dbReference type="Proteomes" id="UP000828048"/>
    </source>
</evidence>
<accession>A0ACB7XD81</accession>
<dbReference type="Proteomes" id="UP000828048">
    <property type="component" value="Chromosome 6"/>
</dbReference>
<organism evidence="1 2">
    <name type="scientific">Vaccinium darrowii</name>
    <dbReference type="NCBI Taxonomy" id="229202"/>
    <lineage>
        <taxon>Eukaryota</taxon>
        <taxon>Viridiplantae</taxon>
        <taxon>Streptophyta</taxon>
        <taxon>Embryophyta</taxon>
        <taxon>Tracheophyta</taxon>
        <taxon>Spermatophyta</taxon>
        <taxon>Magnoliopsida</taxon>
        <taxon>eudicotyledons</taxon>
        <taxon>Gunneridae</taxon>
        <taxon>Pentapetalae</taxon>
        <taxon>asterids</taxon>
        <taxon>Ericales</taxon>
        <taxon>Ericaceae</taxon>
        <taxon>Vaccinioideae</taxon>
        <taxon>Vaccinieae</taxon>
        <taxon>Vaccinium</taxon>
    </lineage>
</organism>
<proteinExistence type="predicted"/>
<dbReference type="EMBL" id="CM037156">
    <property type="protein sequence ID" value="KAH7838752.1"/>
    <property type="molecule type" value="Genomic_DNA"/>
</dbReference>
<protein>
    <submittedName>
        <fullName evidence="1">Uncharacterized protein</fullName>
    </submittedName>
</protein>
<evidence type="ECO:0000313" key="1">
    <source>
        <dbReference type="EMBL" id="KAH7838752.1"/>
    </source>
</evidence>
<sequence length="396" mass="44429">MAPKIAPKRVPPSAPSSSSSEEDEELTDKEEEHQNQEQRKEPAESEPEEEEEEEGEEEGEEEEEDEQVKNNIPSVPKPTPTSTMKNPQPHSSSDSDSDTHSGQTQHLPTASDFTVKPIASKPMNGSPKSKKPTSKSIAKRPLEFEKNANESKKKKTKVEEEKKSGGAGNRLWSEDNEVVILKGMIEFQSKKGIDPYSDTCEFHESINKKLLSVEVSKNQLMDKVRRLNKKYENNAEKGEDPVFLKPHEHKCFGLSKKIWGSGGGNESNGVDGNGNGNGKSGSKRARKNVKFDDSLDLPKENEKGVVLEEGLKGGMKDVKADKVEDFWSIHPYLKQSLAMKMETPFDLSMKEPVKSFMMRNMSVIGNVKAKELEKKWKNLCLDEAALYLRRVELIKE</sequence>
<gene>
    <name evidence="1" type="ORF">Vadar_030680</name>
</gene>
<reference evidence="1 2" key="1">
    <citation type="journal article" date="2021" name="Hortic Res">
        <title>High-quality reference genome and annotation aids understanding of berry development for evergreen blueberry (Vaccinium darrowii).</title>
        <authorList>
            <person name="Yu J."/>
            <person name="Hulse-Kemp A.M."/>
            <person name="Babiker E."/>
            <person name="Staton M."/>
        </authorList>
    </citation>
    <scope>NUCLEOTIDE SEQUENCE [LARGE SCALE GENOMIC DNA]</scope>
    <source>
        <strain evidence="2">cv. NJ 8807/NJ 8810</strain>
        <tissue evidence="1">Young leaf</tissue>
    </source>
</reference>
<comment type="caution">
    <text evidence="1">The sequence shown here is derived from an EMBL/GenBank/DDBJ whole genome shotgun (WGS) entry which is preliminary data.</text>
</comment>